<dbReference type="EMBL" id="JAGFMF010011785">
    <property type="protein sequence ID" value="KAG8512743.1"/>
    <property type="molecule type" value="Genomic_DNA"/>
</dbReference>
<dbReference type="AlphaFoldDB" id="A0A8J6A2Q2"/>
<comment type="caution">
    <text evidence="2">The sequence shown here is derived from an EMBL/GenBank/DDBJ whole genome shotgun (WGS) entry which is preliminary data.</text>
</comment>
<evidence type="ECO:0000256" key="1">
    <source>
        <dbReference type="SAM" id="MobiDB-lite"/>
    </source>
</evidence>
<proteinExistence type="predicted"/>
<sequence length="244" mass="27320">KRGQFYPKTTSPDKGKEKEAEDGFIADDDCERRRDKVEFGISDQQRPGQQIAACHDSNSSRLLGNVATLKDNCGFVDTANHNDTFSHYSKFSGDVDRLDQVWFMQRQRQRSQCRTSELNTPVVSVSNGVCPLWKALCPPKDTGADCHWDEAVTAAPCPLGIVAMANQGEFWRALSYRQQTRWGSQWLLLIIVFCAGDVRQVFKGPQAAAAPRHERVPRNLMSFGAERKTCPAGVIDQPHPRAQP</sequence>
<dbReference type="InterPro" id="IPR012340">
    <property type="entry name" value="NA-bd_OB-fold"/>
</dbReference>
<name>A0A8J6A2Q2_GALPY</name>
<dbReference type="Proteomes" id="UP000700334">
    <property type="component" value="Unassembled WGS sequence"/>
</dbReference>
<feature type="compositionally biased region" description="Basic and acidic residues" evidence="1">
    <location>
        <begin position="11"/>
        <end position="21"/>
    </location>
</feature>
<dbReference type="Gene3D" id="2.40.50.140">
    <property type="entry name" value="Nucleic acid-binding proteins"/>
    <property type="match status" value="1"/>
</dbReference>
<accession>A0A8J6A2Q2</accession>
<organism evidence="2 3">
    <name type="scientific">Galemys pyrenaicus</name>
    <name type="common">Iberian desman</name>
    <name type="synonym">Pyrenean desman</name>
    <dbReference type="NCBI Taxonomy" id="202257"/>
    <lineage>
        <taxon>Eukaryota</taxon>
        <taxon>Metazoa</taxon>
        <taxon>Chordata</taxon>
        <taxon>Craniata</taxon>
        <taxon>Vertebrata</taxon>
        <taxon>Euteleostomi</taxon>
        <taxon>Mammalia</taxon>
        <taxon>Eutheria</taxon>
        <taxon>Laurasiatheria</taxon>
        <taxon>Eulipotyphla</taxon>
        <taxon>Talpidae</taxon>
        <taxon>Galemys</taxon>
    </lineage>
</organism>
<evidence type="ECO:0000313" key="3">
    <source>
        <dbReference type="Proteomes" id="UP000700334"/>
    </source>
</evidence>
<keyword evidence="3" id="KW-1185">Reference proteome</keyword>
<protein>
    <submittedName>
        <fullName evidence="2">Cold shock domain-containing protein E1</fullName>
    </submittedName>
</protein>
<feature type="non-terminal residue" evidence="2">
    <location>
        <position position="244"/>
    </location>
</feature>
<reference evidence="2" key="1">
    <citation type="journal article" date="2021" name="Evol. Appl.">
        <title>The genome of the Pyrenean desman and the effects of bottlenecks and inbreeding on the genomic landscape of an endangered species.</title>
        <authorList>
            <person name="Escoda L."/>
            <person name="Castresana J."/>
        </authorList>
    </citation>
    <scope>NUCLEOTIDE SEQUENCE</scope>
    <source>
        <strain evidence="2">IBE-C5619</strain>
    </source>
</reference>
<feature type="region of interest" description="Disordered" evidence="1">
    <location>
        <begin position="1"/>
        <end position="27"/>
    </location>
</feature>
<dbReference type="OrthoDB" id="74319at2759"/>
<gene>
    <name evidence="2" type="ORF">J0S82_007688</name>
</gene>
<evidence type="ECO:0000313" key="2">
    <source>
        <dbReference type="EMBL" id="KAG8512743.1"/>
    </source>
</evidence>